<organism evidence="1 2">
    <name type="scientific">Musa troglodytarum</name>
    <name type="common">fe'i banana</name>
    <dbReference type="NCBI Taxonomy" id="320322"/>
    <lineage>
        <taxon>Eukaryota</taxon>
        <taxon>Viridiplantae</taxon>
        <taxon>Streptophyta</taxon>
        <taxon>Embryophyta</taxon>
        <taxon>Tracheophyta</taxon>
        <taxon>Spermatophyta</taxon>
        <taxon>Magnoliopsida</taxon>
        <taxon>Liliopsida</taxon>
        <taxon>Zingiberales</taxon>
        <taxon>Musaceae</taxon>
        <taxon>Musa</taxon>
    </lineage>
</organism>
<proteinExistence type="predicted"/>
<accession>A0A9E7H740</accession>
<evidence type="ECO:0000313" key="2">
    <source>
        <dbReference type="Proteomes" id="UP001055439"/>
    </source>
</evidence>
<reference evidence="1" key="1">
    <citation type="submission" date="2022-05" db="EMBL/GenBank/DDBJ databases">
        <title>The Musa troglodytarum L. genome provides insights into the mechanism of non-climacteric behaviour and enrichment of carotenoids.</title>
        <authorList>
            <person name="Wang J."/>
        </authorList>
    </citation>
    <scope>NUCLEOTIDE SEQUENCE</scope>
    <source>
        <tissue evidence="1">Leaf</tissue>
    </source>
</reference>
<sequence length="37" mass="4186">MVRRWEGGSPFRTSTNPTSMILLCSLSPSTTKRRMSI</sequence>
<dbReference type="Proteomes" id="UP001055439">
    <property type="component" value="Chromosome 8"/>
</dbReference>
<protein>
    <submittedName>
        <fullName evidence="1">Uncharacterized protein</fullName>
    </submittedName>
</protein>
<name>A0A9E7H740_9LILI</name>
<evidence type="ECO:0000313" key="1">
    <source>
        <dbReference type="EMBL" id="URE24747.1"/>
    </source>
</evidence>
<gene>
    <name evidence="1" type="ORF">MUK42_13059</name>
</gene>
<keyword evidence="2" id="KW-1185">Reference proteome</keyword>
<dbReference type="EMBL" id="CP097510">
    <property type="protein sequence ID" value="URE24747.1"/>
    <property type="molecule type" value="Genomic_DNA"/>
</dbReference>
<dbReference type="AlphaFoldDB" id="A0A9E7H740"/>